<dbReference type="Proteomes" id="UP001365542">
    <property type="component" value="Unassembled WGS sequence"/>
</dbReference>
<feature type="compositionally biased region" description="Low complexity" evidence="1">
    <location>
        <begin position="288"/>
        <end position="300"/>
    </location>
</feature>
<keyword evidence="3" id="KW-1185">Reference proteome</keyword>
<feature type="region of interest" description="Disordered" evidence="1">
    <location>
        <begin position="150"/>
        <end position="169"/>
    </location>
</feature>
<evidence type="ECO:0000256" key="1">
    <source>
        <dbReference type="SAM" id="MobiDB-lite"/>
    </source>
</evidence>
<feature type="region of interest" description="Disordered" evidence="1">
    <location>
        <begin position="285"/>
        <end position="305"/>
    </location>
</feature>
<comment type="caution">
    <text evidence="2">The sequence shown here is derived from an EMBL/GenBank/DDBJ whole genome shotgun (WGS) entry which is preliminary data.</text>
</comment>
<feature type="compositionally biased region" description="Polar residues" evidence="1">
    <location>
        <begin position="150"/>
        <end position="161"/>
    </location>
</feature>
<proteinExistence type="predicted"/>
<reference evidence="2 3" key="1">
    <citation type="submission" date="2019-10" db="EMBL/GenBank/DDBJ databases">
        <authorList>
            <person name="Palmer J.M."/>
        </authorList>
    </citation>
    <scope>NUCLEOTIDE SEQUENCE [LARGE SCALE GENOMIC DNA]</scope>
    <source>
        <strain evidence="2 3">TWF694</strain>
    </source>
</reference>
<evidence type="ECO:0000313" key="3">
    <source>
        <dbReference type="Proteomes" id="UP001365542"/>
    </source>
</evidence>
<evidence type="ECO:0000313" key="2">
    <source>
        <dbReference type="EMBL" id="KAK6542389.1"/>
    </source>
</evidence>
<dbReference type="AlphaFoldDB" id="A0AAV9XK80"/>
<accession>A0AAV9XK80</accession>
<name>A0AAV9XK80_9PEZI</name>
<protein>
    <submittedName>
        <fullName evidence="2">Uncharacterized protein</fullName>
    </submittedName>
</protein>
<sequence>MSEGMFQLWPENGPEKPNRSYLKIENMEQHKKFILAKRKAGMKHKAIVNALKAERDVTIPVHKLKRLLDGWGQCRQSLTKSRKLLIRNGIEERRWRGKRNHNVVLNFSTQTAGRKVRQITKEEIDEIMGVPPSFFKDVKLNSKEMVAVFSTPTPTSGSEANLETDPNPPEKMDIEPDIYDSVAFEACCYPERNPDRLDEVDMHEGDMHEDSIQPSILWAEEKDMAHLDKVSEDPEHAAEAFISLGRTAGDMLSATEEDSHLTPSKNDDDDAEDVLKIVAQGLNQMSLTEESTSSRRTSTSKTKEFEQKERGQCDCGDNIEHETPFDKYACRKRHHLWDRIDLWKDEAREFLQILELVSQECDLSLQKAAYIISQAREDSPNSEPLPYHIYKQILAEDEESVSRCHDAVEGVDCALLCGVIQNNFPAIANAVSRLSSKNPARYYFKTYAVHLPFVMKRFGPNNFFTALCLRSTGIMLGDLVAAGFPAADVMHREHLTASALFVFNSIGMATHFILLNQYLNADYRKILRAGLTLAYSKVQNNIRKIVLQRYGSSHTKTLLVYAKLATDMISSPALRQLGELMVYGILQSFKAQYRVYSSHSRDYALHCSRNIGELLMSLGRPDLVVDLLLEPSRLERSTRVYPQLNCKYIIGTAYSKLGRYKESLQALFSGFNRYRDRYDINHRFLRQQVSRIIEVMDQRGPVIYNSLDSTFDQLLGALQTGGRAKSRAYKMLYDARRRAGIDPERYAHILKITSANSSQIPDMGLFMYNQSLECWLAHQEVPFETNQGGWVKEIDYTDSLWD</sequence>
<dbReference type="EMBL" id="JAVHJO010000002">
    <property type="protein sequence ID" value="KAK6542389.1"/>
    <property type="molecule type" value="Genomic_DNA"/>
</dbReference>
<gene>
    <name evidence="2" type="ORF">TWF694_006344</name>
</gene>
<organism evidence="2 3">
    <name type="scientific">Orbilia ellipsospora</name>
    <dbReference type="NCBI Taxonomy" id="2528407"/>
    <lineage>
        <taxon>Eukaryota</taxon>
        <taxon>Fungi</taxon>
        <taxon>Dikarya</taxon>
        <taxon>Ascomycota</taxon>
        <taxon>Pezizomycotina</taxon>
        <taxon>Orbiliomycetes</taxon>
        <taxon>Orbiliales</taxon>
        <taxon>Orbiliaceae</taxon>
        <taxon>Orbilia</taxon>
    </lineage>
</organism>